<evidence type="ECO:0000313" key="3">
    <source>
        <dbReference type="Proteomes" id="UP000320516"/>
    </source>
</evidence>
<gene>
    <name evidence="2" type="ORF">FBZ87_106105</name>
</gene>
<dbReference type="AlphaFoldDB" id="A0A560JL01"/>
<dbReference type="Proteomes" id="UP000320516">
    <property type="component" value="Unassembled WGS sequence"/>
</dbReference>
<feature type="compositionally biased region" description="Basic and acidic residues" evidence="1">
    <location>
        <begin position="32"/>
        <end position="48"/>
    </location>
</feature>
<protein>
    <submittedName>
        <fullName evidence="2">Uncharacterized protein</fullName>
    </submittedName>
</protein>
<name>A0A560JL01_9PROT</name>
<evidence type="ECO:0000256" key="1">
    <source>
        <dbReference type="SAM" id="MobiDB-lite"/>
    </source>
</evidence>
<feature type="region of interest" description="Disordered" evidence="1">
    <location>
        <begin position="1"/>
        <end position="95"/>
    </location>
</feature>
<comment type="caution">
    <text evidence="2">The sequence shown here is derived from an EMBL/GenBank/DDBJ whole genome shotgun (WGS) entry which is preliminary data.</text>
</comment>
<proteinExistence type="predicted"/>
<dbReference type="EMBL" id="VITV01000006">
    <property type="protein sequence ID" value="TWB71861.1"/>
    <property type="molecule type" value="Genomic_DNA"/>
</dbReference>
<feature type="compositionally biased region" description="Basic and acidic residues" evidence="1">
    <location>
        <begin position="16"/>
        <end position="25"/>
    </location>
</feature>
<reference evidence="2 3" key="1">
    <citation type="submission" date="2019-06" db="EMBL/GenBank/DDBJ databases">
        <title>Genomic Encyclopedia of Type Strains, Phase IV (KMG-V): Genome sequencing to study the core and pangenomes of soil and plant-associated prokaryotes.</title>
        <authorList>
            <person name="Whitman W."/>
        </authorList>
    </citation>
    <scope>NUCLEOTIDE SEQUENCE [LARGE SCALE GENOMIC DNA]</scope>
    <source>
        <strain evidence="2 3">BR 12005</strain>
    </source>
</reference>
<evidence type="ECO:0000313" key="2">
    <source>
        <dbReference type="EMBL" id="TWB71861.1"/>
    </source>
</evidence>
<dbReference type="RefSeq" id="WP_145611945.1">
    <property type="nucleotide sequence ID" value="NZ_VITV01000006.1"/>
</dbReference>
<accession>A0A560JL01</accession>
<sequence length="95" mass="9915">MPQPPNRPPGQTRNKGPSDDPRAHSVDGATSRLREDIDSGRTGDKVDYPDPAAAPLGTDEEAAGTPTPPGAAEQARRVERAMAPPPRKGARPGLS</sequence>
<organism evidence="2 3">
    <name type="scientific">Nitrospirillum amazonense</name>
    <dbReference type="NCBI Taxonomy" id="28077"/>
    <lineage>
        <taxon>Bacteria</taxon>
        <taxon>Pseudomonadati</taxon>
        <taxon>Pseudomonadota</taxon>
        <taxon>Alphaproteobacteria</taxon>
        <taxon>Rhodospirillales</taxon>
        <taxon>Azospirillaceae</taxon>
        <taxon>Nitrospirillum</taxon>
    </lineage>
</organism>